<comment type="similarity">
    <text evidence="3">Belongs to the short-chain dehydrogenases/reductases (SDR) family.</text>
</comment>
<dbReference type="EMBL" id="NCKW01003457">
    <property type="protein sequence ID" value="POM76368.1"/>
    <property type="molecule type" value="Genomic_DNA"/>
</dbReference>
<proteinExistence type="inferred from homology"/>
<dbReference type="AlphaFoldDB" id="A0A2P4YEY6"/>
<dbReference type="Gene3D" id="3.40.50.720">
    <property type="entry name" value="NAD(P)-binding Rossmann-like Domain"/>
    <property type="match status" value="1"/>
</dbReference>
<name>A0A2P4YEY6_9STRA</name>
<dbReference type="OrthoDB" id="1933717at2759"/>
<dbReference type="InterPro" id="IPR020904">
    <property type="entry name" value="Sc_DH/Rdtase_CS"/>
</dbReference>
<keyword evidence="2" id="KW-0560">Oxidoreductase</keyword>
<keyword evidence="5" id="KW-1185">Reference proteome</keyword>
<evidence type="ECO:0008006" key="6">
    <source>
        <dbReference type="Google" id="ProtNLM"/>
    </source>
</evidence>
<dbReference type="Pfam" id="PF00106">
    <property type="entry name" value="adh_short"/>
    <property type="match status" value="1"/>
</dbReference>
<reference evidence="4 5" key="1">
    <citation type="journal article" date="2017" name="Genome Biol. Evol.">
        <title>Phytophthora megakarya and P. palmivora, closely related causal agents of cacao black pod rot, underwent increases in genome sizes and gene numbers by different mechanisms.</title>
        <authorList>
            <person name="Ali S.S."/>
            <person name="Shao J."/>
            <person name="Lary D.J."/>
            <person name="Kronmiller B."/>
            <person name="Shen D."/>
            <person name="Strem M.D."/>
            <person name="Amoako-Attah I."/>
            <person name="Akrofi A.Y."/>
            <person name="Begoude B.A."/>
            <person name="Ten Hoopen G.M."/>
            <person name="Coulibaly K."/>
            <person name="Kebe B.I."/>
            <person name="Melnick R.L."/>
            <person name="Guiltinan M.J."/>
            <person name="Tyler B.M."/>
            <person name="Meinhardt L.W."/>
            <person name="Bailey B.A."/>
        </authorList>
    </citation>
    <scope>NUCLEOTIDE SEQUENCE [LARGE SCALE GENOMIC DNA]</scope>
    <source>
        <strain evidence="5">sbr112.9</strain>
    </source>
</reference>
<organism evidence="4 5">
    <name type="scientific">Phytophthora palmivora</name>
    <dbReference type="NCBI Taxonomy" id="4796"/>
    <lineage>
        <taxon>Eukaryota</taxon>
        <taxon>Sar</taxon>
        <taxon>Stramenopiles</taxon>
        <taxon>Oomycota</taxon>
        <taxon>Peronosporomycetes</taxon>
        <taxon>Peronosporales</taxon>
        <taxon>Peronosporaceae</taxon>
        <taxon>Phytophthora</taxon>
    </lineage>
</organism>
<dbReference type="InterPro" id="IPR036291">
    <property type="entry name" value="NAD(P)-bd_dom_sf"/>
</dbReference>
<dbReference type="GO" id="GO:0016491">
    <property type="term" value="F:oxidoreductase activity"/>
    <property type="evidence" value="ECO:0007669"/>
    <property type="project" value="UniProtKB-KW"/>
</dbReference>
<evidence type="ECO:0000256" key="1">
    <source>
        <dbReference type="ARBA" id="ARBA00022857"/>
    </source>
</evidence>
<dbReference type="InterPro" id="IPR002347">
    <property type="entry name" value="SDR_fam"/>
</dbReference>
<comment type="caution">
    <text evidence="4">The sequence shown here is derived from an EMBL/GenBank/DDBJ whole genome shotgun (WGS) entry which is preliminary data.</text>
</comment>
<dbReference type="PANTHER" id="PTHR43544">
    <property type="entry name" value="SHORT-CHAIN DEHYDROGENASE/REDUCTASE"/>
    <property type="match status" value="1"/>
</dbReference>
<keyword evidence="1" id="KW-0521">NADP</keyword>
<gene>
    <name evidence="4" type="ORF">PHPALM_6395</name>
</gene>
<evidence type="ECO:0000256" key="3">
    <source>
        <dbReference type="RuleBase" id="RU000363"/>
    </source>
</evidence>
<dbReference type="PRINTS" id="PR00081">
    <property type="entry name" value="GDHRDH"/>
</dbReference>
<dbReference type="CDD" id="cd05325">
    <property type="entry name" value="carb_red_sniffer_like_SDR_c"/>
    <property type="match status" value="1"/>
</dbReference>
<evidence type="ECO:0000313" key="4">
    <source>
        <dbReference type="EMBL" id="POM76368.1"/>
    </source>
</evidence>
<dbReference type="PROSITE" id="PS00061">
    <property type="entry name" value="ADH_SHORT"/>
    <property type="match status" value="1"/>
</dbReference>
<evidence type="ECO:0000256" key="2">
    <source>
        <dbReference type="ARBA" id="ARBA00023002"/>
    </source>
</evidence>
<dbReference type="GO" id="GO:0005737">
    <property type="term" value="C:cytoplasm"/>
    <property type="evidence" value="ECO:0007669"/>
    <property type="project" value="TreeGrafter"/>
</dbReference>
<dbReference type="Proteomes" id="UP000237271">
    <property type="component" value="Unassembled WGS sequence"/>
</dbReference>
<dbReference type="SUPFAM" id="SSF51735">
    <property type="entry name" value="NAD(P)-binding Rossmann-fold domains"/>
    <property type="match status" value="1"/>
</dbReference>
<accession>A0A2P4YEY6</accession>
<dbReference type="PRINTS" id="PR00080">
    <property type="entry name" value="SDRFAMILY"/>
</dbReference>
<dbReference type="InterPro" id="IPR051468">
    <property type="entry name" value="Fungal_SecMetab_SDRs"/>
</dbReference>
<sequence length="234" mass="24995">MTTIKKTVFITGSTRGIGLALATHYTKAGWNVIGTARDNSNTEKIITLDATDEASISEAAHQLEGVAIDLLINNAGTGWLTEIVEPTKDMFMKVFEVNAVGPFLVTRALQPNLQLAAKHHGFASVMQISSLLGSITSNSDEHSNTFNGQYSYSTSKAALNMMTRSLAMDLRDSNVAVVAVHPGYVNTELTGNLGTLQPVDVASAIAEVANKLSIKDTGRFLNADPTMPGSELPW</sequence>
<evidence type="ECO:0000313" key="5">
    <source>
        <dbReference type="Proteomes" id="UP000237271"/>
    </source>
</evidence>
<dbReference type="PANTHER" id="PTHR43544:SF7">
    <property type="entry name" value="NADB-LER2"/>
    <property type="match status" value="1"/>
</dbReference>
<protein>
    <recommendedName>
        <fullName evidence="6">Short chain dehydrogenase</fullName>
    </recommendedName>
</protein>